<dbReference type="SUPFAM" id="SSF56112">
    <property type="entry name" value="Protein kinase-like (PK-like)"/>
    <property type="match status" value="1"/>
</dbReference>
<comment type="caution">
    <text evidence="1">The sequence shown here is derived from an EMBL/GenBank/DDBJ whole genome shotgun (WGS) entry which is preliminary data.</text>
</comment>
<organism evidence="1 2">
    <name type="scientific">Meripilus lineatus</name>
    <dbReference type="NCBI Taxonomy" id="2056292"/>
    <lineage>
        <taxon>Eukaryota</taxon>
        <taxon>Fungi</taxon>
        <taxon>Dikarya</taxon>
        <taxon>Basidiomycota</taxon>
        <taxon>Agaricomycotina</taxon>
        <taxon>Agaricomycetes</taxon>
        <taxon>Polyporales</taxon>
        <taxon>Meripilaceae</taxon>
        <taxon>Meripilus</taxon>
    </lineage>
</organism>
<dbReference type="EMBL" id="JANAWD010000765">
    <property type="protein sequence ID" value="KAJ3476010.1"/>
    <property type="molecule type" value="Genomic_DNA"/>
</dbReference>
<protein>
    <recommendedName>
        <fullName evidence="3">Protein kinase domain-containing protein</fullName>
    </recommendedName>
</protein>
<evidence type="ECO:0000313" key="2">
    <source>
        <dbReference type="Proteomes" id="UP001212997"/>
    </source>
</evidence>
<dbReference type="AlphaFoldDB" id="A0AAD5URR6"/>
<accession>A0AAD5URR6</accession>
<sequence length="666" mass="76940">MSLSTGTTSKDPQLISPYSYLWRDVPTVVDGEFSRFNVPLGIGIYPSRDIRSYELKKVDFDEMLFFKLELRNFRFVGLDKRMQPKEAFGISGAIPDGLESSSELAKLMFAMYGWPAVRVFNTAMLAPARRSVESQIESLYDEDGNEVPITRLQYSHETPNTSQLLVTVAFVKPGLLDTNFFDYEAINIRDAPRAVVNPLRILLEKIGQERKCTSGILCDQRACIHVKPRDNETGENCVDRFKYSYIPASGWPVRALIAFCAWEELIEMEVLSSDNVPWCHFNKRRVHSFRKYPKGLKVTMGTDGAHFQFEVFKEEREDARMRLKRGEVLDQKFFGVNTQEIIARSVWCRCADFRLHTSDDWKALRLHKIGLQQDAEKNLPQKGSQFMIQANKTNFDLLRLRTQTIPLPESTLNLVKALPRQRMTELDRILCLQSQCSEALIFTVDEVLTARSGRWSQVFFGHITGCDKTVCLKLYDERLLPIEKNENGIALEQHSCFIRAKDLAQREESVYHRLREFQGSLIPHCYGFHTFTLKNTEGYSVVGVLLEVIEGTPLANVKQECMTLEFQEQLTTSLRHSARVLLSGNIIQEDWNGGNIICVQDPNAPMETHFVIIDFAFAYLLLFEEEEDRYFDRGYFRISLFLETYGIPEDVFDRCYLREEFLEFEL</sequence>
<evidence type="ECO:0000313" key="1">
    <source>
        <dbReference type="EMBL" id="KAJ3476010.1"/>
    </source>
</evidence>
<keyword evidence="2" id="KW-1185">Reference proteome</keyword>
<dbReference type="InterPro" id="IPR011009">
    <property type="entry name" value="Kinase-like_dom_sf"/>
</dbReference>
<proteinExistence type="predicted"/>
<gene>
    <name evidence="1" type="ORF">NLI96_g11452</name>
</gene>
<evidence type="ECO:0008006" key="3">
    <source>
        <dbReference type="Google" id="ProtNLM"/>
    </source>
</evidence>
<reference evidence="1" key="1">
    <citation type="submission" date="2022-07" db="EMBL/GenBank/DDBJ databases">
        <title>Genome Sequence of Physisporinus lineatus.</title>
        <authorList>
            <person name="Buettner E."/>
        </authorList>
    </citation>
    <scope>NUCLEOTIDE SEQUENCE</scope>
    <source>
        <strain evidence="1">VT162</strain>
    </source>
</reference>
<dbReference type="Proteomes" id="UP001212997">
    <property type="component" value="Unassembled WGS sequence"/>
</dbReference>
<name>A0AAD5URR6_9APHY</name>